<gene>
    <name evidence="2" type="ORF">E6C55_24225</name>
</gene>
<sequence length="331" mass="37939">MSIQTERRSFEMIVDAERFRTDKGPWFGKLPEQLGRDYSFAVMGDRCGMSIDGVFEQGLEVLRDMKPDFVLFVGDLIEGYWRDPASAHEEWDYIDARIERTGLPFFQTIGNHDFGTQAMADVWSERKGHEYYAFRTGDSLFLIVNTEDPFEELSDEFIGMIKRATEGVKREPDRASEHLKAFYDEIVAGLSPEQLKQMGQITLAIGERQLAFFEKVLADNADAKITFISMHRPGWKAEDASFAKLEKLLEGREYAIFSGHLHSMEYTKRDNRRYIQLGRTGASPHGNGRGDENLMLWVTVTDGKPSFRVLHLDGIGDIEQYPPTAHHHDKE</sequence>
<protein>
    <recommendedName>
        <fullName evidence="1">Calcineurin-like phosphoesterase domain-containing protein</fullName>
    </recommendedName>
</protein>
<organism evidence="2 3">
    <name type="scientific">Cohnella fermenti</name>
    <dbReference type="NCBI Taxonomy" id="2565925"/>
    <lineage>
        <taxon>Bacteria</taxon>
        <taxon>Bacillati</taxon>
        <taxon>Bacillota</taxon>
        <taxon>Bacilli</taxon>
        <taxon>Bacillales</taxon>
        <taxon>Paenibacillaceae</taxon>
        <taxon>Cohnella</taxon>
    </lineage>
</organism>
<dbReference type="SUPFAM" id="SSF56300">
    <property type="entry name" value="Metallo-dependent phosphatases"/>
    <property type="match status" value="1"/>
</dbReference>
<proteinExistence type="predicted"/>
<feature type="domain" description="Calcineurin-like phosphoesterase" evidence="1">
    <location>
        <begin position="59"/>
        <end position="263"/>
    </location>
</feature>
<dbReference type="InterPro" id="IPR029052">
    <property type="entry name" value="Metallo-depent_PP-like"/>
</dbReference>
<dbReference type="OrthoDB" id="9816081at2"/>
<dbReference type="PANTHER" id="PTHR43143">
    <property type="entry name" value="METALLOPHOSPHOESTERASE, CALCINEURIN SUPERFAMILY"/>
    <property type="match status" value="1"/>
</dbReference>
<comment type="caution">
    <text evidence="2">The sequence shown here is derived from an EMBL/GenBank/DDBJ whole genome shotgun (WGS) entry which is preliminary data.</text>
</comment>
<dbReference type="InterPro" id="IPR051918">
    <property type="entry name" value="STPP_CPPED1"/>
</dbReference>
<evidence type="ECO:0000313" key="3">
    <source>
        <dbReference type="Proteomes" id="UP000310636"/>
    </source>
</evidence>
<keyword evidence="3" id="KW-1185">Reference proteome</keyword>
<dbReference type="AlphaFoldDB" id="A0A4S4BJV3"/>
<dbReference type="Gene3D" id="3.60.21.10">
    <property type="match status" value="1"/>
</dbReference>
<dbReference type="EMBL" id="SSOB01000038">
    <property type="protein sequence ID" value="THF74720.1"/>
    <property type="molecule type" value="Genomic_DNA"/>
</dbReference>
<dbReference type="GO" id="GO:0016787">
    <property type="term" value="F:hydrolase activity"/>
    <property type="evidence" value="ECO:0007669"/>
    <property type="project" value="InterPro"/>
</dbReference>
<dbReference type="Proteomes" id="UP000310636">
    <property type="component" value="Unassembled WGS sequence"/>
</dbReference>
<evidence type="ECO:0000259" key="1">
    <source>
        <dbReference type="Pfam" id="PF00149"/>
    </source>
</evidence>
<dbReference type="Pfam" id="PF00149">
    <property type="entry name" value="Metallophos"/>
    <property type="match status" value="1"/>
</dbReference>
<dbReference type="InterPro" id="IPR004843">
    <property type="entry name" value="Calcineurin-like_PHP"/>
</dbReference>
<dbReference type="RefSeq" id="WP_136372408.1">
    <property type="nucleotide sequence ID" value="NZ_SSOB01000038.1"/>
</dbReference>
<accession>A0A4S4BJV3</accession>
<dbReference type="PANTHER" id="PTHR43143:SF1">
    <property type="entry name" value="SERINE_THREONINE-PROTEIN PHOSPHATASE CPPED1"/>
    <property type="match status" value="1"/>
</dbReference>
<reference evidence="2 3" key="1">
    <citation type="submission" date="2019-04" db="EMBL/GenBank/DDBJ databases">
        <title>Cohnella sp. nov. isolated from preserved vegetables.</title>
        <authorList>
            <person name="Lin S.-Y."/>
            <person name="Hung M.-H."/>
            <person name="Young C.-C."/>
        </authorList>
    </citation>
    <scope>NUCLEOTIDE SEQUENCE [LARGE SCALE GENOMIC DNA]</scope>
    <source>
        <strain evidence="2 3">CC-MHH1044</strain>
    </source>
</reference>
<name>A0A4S4BJV3_9BACL</name>
<evidence type="ECO:0000313" key="2">
    <source>
        <dbReference type="EMBL" id="THF74720.1"/>
    </source>
</evidence>